<dbReference type="GO" id="GO:0003341">
    <property type="term" value="P:cilium movement"/>
    <property type="evidence" value="ECO:0007669"/>
    <property type="project" value="TreeGrafter"/>
</dbReference>
<feature type="region of interest" description="Disordered" evidence="1">
    <location>
        <begin position="193"/>
        <end position="249"/>
    </location>
</feature>
<dbReference type="InterPro" id="IPR013783">
    <property type="entry name" value="Ig-like_fold"/>
</dbReference>
<dbReference type="GO" id="GO:1904158">
    <property type="term" value="P:axonemal central apparatus assembly"/>
    <property type="evidence" value="ECO:0007669"/>
    <property type="project" value="TreeGrafter"/>
</dbReference>
<feature type="compositionally biased region" description="Low complexity" evidence="1">
    <location>
        <begin position="197"/>
        <end position="209"/>
    </location>
</feature>
<dbReference type="GO" id="GO:0005930">
    <property type="term" value="C:axoneme"/>
    <property type="evidence" value="ECO:0007669"/>
    <property type="project" value="TreeGrafter"/>
</dbReference>
<keyword evidence="3" id="KW-1185">Reference proteome</keyword>
<protein>
    <recommendedName>
        <fullName evidence="4">Hydrocephalus-inducing protein</fullName>
    </recommendedName>
</protein>
<evidence type="ECO:0000313" key="3">
    <source>
        <dbReference type="Proteomes" id="UP000007879"/>
    </source>
</evidence>
<feature type="region of interest" description="Disordered" evidence="1">
    <location>
        <begin position="315"/>
        <end position="349"/>
    </location>
</feature>
<dbReference type="KEGG" id="aqu:109588894"/>
<dbReference type="InterPro" id="IPR033305">
    <property type="entry name" value="Hydin-like"/>
</dbReference>
<reference evidence="3" key="1">
    <citation type="journal article" date="2010" name="Nature">
        <title>The Amphimedon queenslandica genome and the evolution of animal complexity.</title>
        <authorList>
            <person name="Srivastava M."/>
            <person name="Simakov O."/>
            <person name="Chapman J."/>
            <person name="Fahey B."/>
            <person name="Gauthier M.E."/>
            <person name="Mitros T."/>
            <person name="Richards G.S."/>
            <person name="Conaco C."/>
            <person name="Dacre M."/>
            <person name="Hellsten U."/>
            <person name="Larroux C."/>
            <person name="Putnam N.H."/>
            <person name="Stanke M."/>
            <person name="Adamska M."/>
            <person name="Darling A."/>
            <person name="Degnan S.M."/>
            <person name="Oakley T.H."/>
            <person name="Plachetzki D.C."/>
            <person name="Zhai Y."/>
            <person name="Adamski M."/>
            <person name="Calcino A."/>
            <person name="Cummins S.F."/>
            <person name="Goodstein D.M."/>
            <person name="Harris C."/>
            <person name="Jackson D.J."/>
            <person name="Leys S.P."/>
            <person name="Shu S."/>
            <person name="Woodcroft B.J."/>
            <person name="Vervoort M."/>
            <person name="Kosik K.S."/>
            <person name="Manning G."/>
            <person name="Degnan B.M."/>
            <person name="Rokhsar D.S."/>
        </authorList>
    </citation>
    <scope>NUCLEOTIDE SEQUENCE [LARGE SCALE GENOMIC DNA]</scope>
</reference>
<evidence type="ECO:0000256" key="1">
    <source>
        <dbReference type="SAM" id="MobiDB-lite"/>
    </source>
</evidence>
<reference evidence="2" key="2">
    <citation type="submission" date="2024-06" db="UniProtKB">
        <authorList>
            <consortium name="EnsemblMetazoa"/>
        </authorList>
    </citation>
    <scope>IDENTIFICATION</scope>
</reference>
<proteinExistence type="predicted"/>
<sequence>MTVDIVCLFIAPLLEFSTKEVTFRMEQEPDSLLERHVHDMLLKNVSPLPLTALLSCSYPFRLSLSQDEPFTANQMLSLGSSEEAVLSVQYDSSYCVDRQSRNESQTIEIAYKEHPQKDYINLLAEIHFPNIHFSTTKVDFGCVLNNTEVMEVVRMTNNSPLVVNYRWYFLKGAPTRRDPLHDDEGVDMQSEIETDSIEGSSSSIDEQQQPEGEGGAVTPPINVVDVEESPRPSEGEKEEDEGSLKGVGVHVSRKQRESIGFELRVTPEFLAAEKISVHVTAPSVTESQTEDINRTEGVGEDIRGNSEVPVVISQSLPPSEHSESTVEVTEEEEEEVEEEEEERERQPWEMVGEPLQPVSIRQIFDILPLFGVLQPGETQDVEMSFFGHTDVSTEVRAVCKVEGGPVYELVLAGEASDIQYRINKKKIRLGIVPYDSLCCEEITLSNIGKVALDFKVLGAVDGEQLEPGQFSVSPTQY</sequence>
<feature type="compositionally biased region" description="Acidic residues" evidence="1">
    <location>
        <begin position="328"/>
        <end position="342"/>
    </location>
</feature>
<accession>A0AAN0JUI9</accession>
<dbReference type="Proteomes" id="UP000007879">
    <property type="component" value="Unassembled WGS sequence"/>
</dbReference>
<name>A0AAN0JUI9_AMPQE</name>
<dbReference type="Gene3D" id="2.60.40.10">
    <property type="entry name" value="Immunoglobulins"/>
    <property type="match status" value="1"/>
</dbReference>
<dbReference type="EnsemblMetazoa" id="XM_020004999.1">
    <property type="protein sequence ID" value="XP_019860558.1"/>
    <property type="gene ID" value="LOC109588894"/>
</dbReference>
<dbReference type="AlphaFoldDB" id="A0AAN0JUI9"/>
<dbReference type="PANTHER" id="PTHR23053:SF0">
    <property type="entry name" value="HYDROCEPHALUS-INDUCING PROTEIN HOMOLOG"/>
    <property type="match status" value="1"/>
</dbReference>
<dbReference type="GeneID" id="109588894"/>
<dbReference type="PANTHER" id="PTHR23053">
    <property type="entry name" value="DLEC1 DELETED IN LUNG AND ESOPHAGEAL CANCER 1"/>
    <property type="match status" value="1"/>
</dbReference>
<evidence type="ECO:0000313" key="2">
    <source>
        <dbReference type="EnsemblMetazoa" id="XP_019860558.1"/>
    </source>
</evidence>
<evidence type="ECO:0008006" key="4">
    <source>
        <dbReference type="Google" id="ProtNLM"/>
    </source>
</evidence>
<organism evidence="2 3">
    <name type="scientific">Amphimedon queenslandica</name>
    <name type="common">Sponge</name>
    <dbReference type="NCBI Taxonomy" id="400682"/>
    <lineage>
        <taxon>Eukaryota</taxon>
        <taxon>Metazoa</taxon>
        <taxon>Porifera</taxon>
        <taxon>Demospongiae</taxon>
        <taxon>Heteroscleromorpha</taxon>
        <taxon>Haplosclerida</taxon>
        <taxon>Niphatidae</taxon>
        <taxon>Amphimedon</taxon>
    </lineage>
</organism>
<dbReference type="RefSeq" id="XP_019860558.1">
    <property type="nucleotide sequence ID" value="XM_020004999.1"/>
</dbReference>